<evidence type="ECO:0000256" key="2">
    <source>
        <dbReference type="ARBA" id="ARBA00022741"/>
    </source>
</evidence>
<dbReference type="InterPro" id="IPR003439">
    <property type="entry name" value="ABC_transporter-like_ATP-bd"/>
</dbReference>
<evidence type="ECO:0000256" key="1">
    <source>
        <dbReference type="ARBA" id="ARBA00022448"/>
    </source>
</evidence>
<dbReference type="EMBL" id="BOQT01000016">
    <property type="protein sequence ID" value="GIN22327.1"/>
    <property type="molecule type" value="Genomic_DNA"/>
</dbReference>
<dbReference type="RefSeq" id="WP_018708693.1">
    <property type="nucleotide sequence ID" value="NZ_BOQT01000016.1"/>
</dbReference>
<protein>
    <submittedName>
        <fullName evidence="5">ABC transporter</fullName>
    </submittedName>
</protein>
<keyword evidence="6" id="KW-1185">Reference proteome</keyword>
<evidence type="ECO:0000259" key="4">
    <source>
        <dbReference type="PROSITE" id="PS50893"/>
    </source>
</evidence>
<comment type="caution">
    <text evidence="5">The sequence shown here is derived from an EMBL/GenBank/DDBJ whole genome shotgun (WGS) entry which is preliminary data.</text>
</comment>
<dbReference type="Gene3D" id="3.40.50.300">
    <property type="entry name" value="P-loop containing nucleotide triphosphate hydrolases"/>
    <property type="match status" value="1"/>
</dbReference>
<dbReference type="Pfam" id="PF00005">
    <property type="entry name" value="ABC_tran"/>
    <property type="match status" value="1"/>
</dbReference>
<gene>
    <name evidence="5" type="ORF">J1TS3_34610</name>
</gene>
<proteinExistence type="predicted"/>
<dbReference type="InterPro" id="IPR003593">
    <property type="entry name" value="AAA+_ATPase"/>
</dbReference>
<keyword evidence="3" id="KW-0067">ATP-binding</keyword>
<dbReference type="Proteomes" id="UP000680279">
    <property type="component" value="Unassembled WGS sequence"/>
</dbReference>
<name>A0ABQ4K9C6_9BACI</name>
<dbReference type="SUPFAM" id="SSF52540">
    <property type="entry name" value="P-loop containing nucleoside triphosphate hydrolases"/>
    <property type="match status" value="1"/>
</dbReference>
<dbReference type="InterPro" id="IPR027417">
    <property type="entry name" value="P-loop_NTPase"/>
</dbReference>
<dbReference type="PROSITE" id="PS50893">
    <property type="entry name" value="ABC_TRANSPORTER_2"/>
    <property type="match status" value="1"/>
</dbReference>
<accession>A0ABQ4K9C6</accession>
<dbReference type="InterPro" id="IPR017871">
    <property type="entry name" value="ABC_transporter-like_CS"/>
</dbReference>
<dbReference type="PROSITE" id="PS00211">
    <property type="entry name" value="ABC_TRANSPORTER_1"/>
    <property type="match status" value="1"/>
</dbReference>
<feature type="domain" description="ABC transporter" evidence="4">
    <location>
        <begin position="1"/>
        <end position="217"/>
    </location>
</feature>
<dbReference type="PANTHER" id="PTHR42781:SF4">
    <property type="entry name" value="SPERMIDINE_PUTRESCINE IMPORT ATP-BINDING PROTEIN POTA"/>
    <property type="match status" value="1"/>
</dbReference>
<evidence type="ECO:0000256" key="3">
    <source>
        <dbReference type="ARBA" id="ARBA00022840"/>
    </source>
</evidence>
<reference evidence="5 6" key="1">
    <citation type="submission" date="2021-03" db="EMBL/GenBank/DDBJ databases">
        <title>Antimicrobial resistance genes in bacteria isolated from Japanese honey, and their potential for conferring macrolide and lincosamide resistance in the American foulbrood pathogen Paenibacillus larvae.</title>
        <authorList>
            <person name="Okamoto M."/>
            <person name="Kumagai M."/>
            <person name="Kanamori H."/>
            <person name="Takamatsu D."/>
        </authorList>
    </citation>
    <scope>NUCLEOTIDE SEQUENCE [LARGE SCALE GENOMIC DNA]</scope>
    <source>
        <strain evidence="5 6">J1TS3</strain>
    </source>
</reference>
<sequence length="217" mass="24623">MLTVDIQKQLPHFYLNIQFSASNEIIVLFGPSGSGKTTILNCISGLDQPDSGVIRLNETTFFDGKPLVTIQNRNIGYLFQEYALFPHMTVWKNIAYGMKNEAFAKDLIQELRIEHLTAKYPSEISGGEKQRVALIRAIATEPAALLLDEPFSALDNDTREKSHEELLRVHQLWRIPIILVTHNHNEAEKLGNRILYLKEGKIVEKNPRKDSGTLVFP</sequence>
<keyword evidence="1" id="KW-0813">Transport</keyword>
<evidence type="ECO:0000313" key="5">
    <source>
        <dbReference type="EMBL" id="GIN22327.1"/>
    </source>
</evidence>
<keyword evidence="2" id="KW-0547">Nucleotide-binding</keyword>
<evidence type="ECO:0000313" key="6">
    <source>
        <dbReference type="Proteomes" id="UP000680279"/>
    </source>
</evidence>
<dbReference type="PANTHER" id="PTHR42781">
    <property type="entry name" value="SPERMIDINE/PUTRESCINE IMPORT ATP-BINDING PROTEIN POTA"/>
    <property type="match status" value="1"/>
</dbReference>
<organism evidence="5 6">
    <name type="scientific">Siminovitchia fordii</name>
    <dbReference type="NCBI Taxonomy" id="254759"/>
    <lineage>
        <taxon>Bacteria</taxon>
        <taxon>Bacillati</taxon>
        <taxon>Bacillota</taxon>
        <taxon>Bacilli</taxon>
        <taxon>Bacillales</taxon>
        <taxon>Bacillaceae</taxon>
        <taxon>Siminovitchia</taxon>
    </lineage>
</organism>
<dbReference type="SMART" id="SM00382">
    <property type="entry name" value="AAA"/>
    <property type="match status" value="1"/>
</dbReference>
<dbReference type="InterPro" id="IPR050093">
    <property type="entry name" value="ABC_SmlMolc_Importer"/>
</dbReference>